<reference evidence="3" key="1">
    <citation type="submission" date="2022-03" db="EMBL/GenBank/DDBJ databases">
        <authorList>
            <person name="Martin C."/>
        </authorList>
    </citation>
    <scope>NUCLEOTIDE SEQUENCE</scope>
</reference>
<dbReference type="PANTHER" id="PTHR45615:SF80">
    <property type="entry name" value="GRIP DOMAIN-CONTAINING PROTEIN"/>
    <property type="match status" value="1"/>
</dbReference>
<evidence type="ECO:0000256" key="2">
    <source>
        <dbReference type="SAM" id="MobiDB-lite"/>
    </source>
</evidence>
<feature type="coiled-coil region" evidence="1">
    <location>
        <begin position="1418"/>
        <end position="1452"/>
    </location>
</feature>
<feature type="region of interest" description="Disordered" evidence="2">
    <location>
        <begin position="522"/>
        <end position="573"/>
    </location>
</feature>
<feature type="region of interest" description="Disordered" evidence="2">
    <location>
        <begin position="1681"/>
        <end position="1701"/>
    </location>
</feature>
<evidence type="ECO:0000313" key="3">
    <source>
        <dbReference type="EMBL" id="CAH1781517.1"/>
    </source>
</evidence>
<feature type="compositionally biased region" description="Basic and acidic residues" evidence="2">
    <location>
        <begin position="1683"/>
        <end position="1701"/>
    </location>
</feature>
<feature type="region of interest" description="Disordered" evidence="2">
    <location>
        <begin position="2014"/>
        <end position="2040"/>
    </location>
</feature>
<keyword evidence="4" id="KW-1185">Reference proteome</keyword>
<dbReference type="OrthoDB" id="433501at2759"/>
<evidence type="ECO:0000313" key="4">
    <source>
        <dbReference type="Proteomes" id="UP000749559"/>
    </source>
</evidence>
<accession>A0A8J1Y1Q9</accession>
<feature type="coiled-coil region" evidence="1">
    <location>
        <begin position="1306"/>
        <end position="1392"/>
    </location>
</feature>
<sequence>MDAELADKYRSIERAQEKLAKLQGELEVTQSQLIQATEELQKLSNLSPRRAPLAETDKGELRNTLASKMQIISTLRDNSVQIEEGMLTAQGDIQQNKADVAELRGRMQRTDSQGSLYRVMREEMSDKQHQIDTRIQDYTELQTQLEDMLNHIAQETNDVKSIEEQLRDGQVAQNDALRTELEGVVGGLQTYLHDVKQRAANQNEAYNSPLIHFYYLFIHVPGQVAQNDAFRTELEGQVAQNDALRTELESVVGGLQTYLHDVKQRAANQNEAYNSLQREKDALEERIHNLEKEMGIMDSEAGGYMKLREKLHNLEVSLHTKDEENQMLKSQLDETQKSMADKQVMLNKLENEQKRAAHAVDELKQVDIGKDMMGNRIKEQLEHIQAANTELQSQLQERDNEIQELLNKSTQPQHIQQKLQDMMESIDAGQAPDESIFEEPNEVNEALMEMQRQLVDKIYTSQADVKKAEKEKSKAESEVRKLREQLSKLNQANTTQPQHNSSNGDNDTIAQLQEEISQLKDALKQSMQKQTSNQSTGLPNHFLEPTPRSDHTSIGGSQRGPLSGIGGSQWGAMSDDSDVIEEKAIYEQLQNELEDLRNRLEEKDRLASKQAMNAENEMLKLKRELDRKEKELENARNFHVPQASHPSVDDHYRDKDHHSNQDSYDVTYDRRNQGQNKATQQGNPQHHHGNQYDYPHNSGQNYRNGHPSGPPSWATQPIPHQRGGQIPPEDDPMVRELHGELEKAQDDITELVQLLKEKDHDLQDTMAQTGRSNQIVAAKEEEIERLHDLLEDQRGEIERLNDILHRLTGKPPGTDKDAEIQQLRHDISRLRDHVAPSIGSDNHDNRVPSGYHGNGAPRERQVHFNPSVQIQPDANNEAPYNVPSTRDSSQVGVNGRAYNSQGGNLFGGTASIDGSYRPYDGTNAHMGQATANIGHMASNMEHMASNSNQIPPGTGGTYTGQVNSNMGQPTSNMVQMPATMSQMTSHMPNIPNNQIPVTFSQIPTTLIPPVHSSVIPTVIQQGTPFPAVSQVALTTAVTQQGAPPPVVTQHVAPPTTVTQQVVPPSTVQQVPPTTEGVPVTDDGLYCNVPEHHELEDYVSELQDKIKLLKEKLAIVKEQRRSDPVLVSPVRKTKDKQKERSAIKRLKGELEDRRDELEGLDLAIESQKTTLQFMKEEERKLGNEKEAANRELNDLRRANAQINQRREYLEGRLDAETEESDYDLDQEYTDQTLRGRQKYLLNEVKCLETTLAKRRAELRQSDRLLAECQSDLAAARDEAMVTVQKYDTAKAELGTTVQEVAEIDRRADIAGKELIELTEKVKSLQEEVEVLETRKSKQEETLADINKVIASKDAEFQQLDRELQKTKHSHMELQEEIEQVKLLEEDKLNFLRESEEILNNRKAELAKISDHIESERGELEHIDREVGKKATELAQLEKQQSDRNKELAQLGKEVESEINARRHEIQETSEVLSGLHQQEEQMSSAIQDKKSHLHDLELDIKDQEANLEHLDGTLTKHKLELKSLLESLHDAKVDEEKLKESNSASLAELEKLRNATLEEKSLYSNINDAVNKKQQENERLKQSVEREHLRVKELQTERDTLVANVESLTQQKHYIQDTSRDLEAKVEQLKKRYIQIEDKISTEQTRHDVLHGEVTQREAELEEMTSLKSALQRDLQSLRKHVKDQKVEARSKQDELDEVKETHSDLEEDLKLLTSQKQEMSLEITSMRDTIRNLQAQCDENLREKDRSELQLEDVKRQIADLQQRNLEGRETLSRVREGARNEETRITETELSRLGRTQEKYIQLESRVKDLEQEIVERTTEKNQLSEALNMSYVELQNLRAQITQDGVLRMEQIHDLESELEAVREQLRATTKELKKEKRTAASQIQELQTLSQDHCQRANRLTEELNNLHTQYIALQRELRIKEQSREKDSKLEKALYQLKSDIKEEVSQGLQELEKSRLVDNTGVETDILYQQKEHIEKHLLTLKQNLRLVHEDFDDVPTREVTLKEREKSVRKDKENLEFQQQQDDIKRQLQQQMSRHAQTIEIGRKQSADTLDGLKHKLNTLQDVLGSGESADLKAIRELTRSRSNSRSRNQRSRSPTWSERSKSPTRENDLLSTKV</sequence>
<feature type="coiled-coil region" evidence="1">
    <location>
        <begin position="734"/>
        <end position="810"/>
    </location>
</feature>
<dbReference type="EMBL" id="CAIIXF020000004">
    <property type="protein sequence ID" value="CAH1781517.1"/>
    <property type="molecule type" value="Genomic_DNA"/>
</dbReference>
<organism evidence="3 4">
    <name type="scientific">Owenia fusiformis</name>
    <name type="common">Polychaete worm</name>
    <dbReference type="NCBI Taxonomy" id="6347"/>
    <lineage>
        <taxon>Eukaryota</taxon>
        <taxon>Metazoa</taxon>
        <taxon>Spiralia</taxon>
        <taxon>Lophotrochozoa</taxon>
        <taxon>Annelida</taxon>
        <taxon>Polychaeta</taxon>
        <taxon>Sedentaria</taxon>
        <taxon>Canalipalpata</taxon>
        <taxon>Sabellida</taxon>
        <taxon>Oweniida</taxon>
        <taxon>Oweniidae</taxon>
        <taxon>Owenia</taxon>
    </lineage>
</organism>
<evidence type="ECO:0000256" key="1">
    <source>
        <dbReference type="SAM" id="Coils"/>
    </source>
</evidence>
<feature type="region of interest" description="Disordered" evidence="2">
    <location>
        <begin position="634"/>
        <end position="732"/>
    </location>
</feature>
<feature type="compositionally biased region" description="Polar residues" evidence="2">
    <location>
        <begin position="525"/>
        <end position="538"/>
    </location>
</feature>
<feature type="coiled-coil region" evidence="1">
    <location>
        <begin position="138"/>
        <end position="165"/>
    </location>
</feature>
<dbReference type="Proteomes" id="UP000749559">
    <property type="component" value="Unassembled WGS sequence"/>
</dbReference>
<feature type="compositionally biased region" description="Polar residues" evidence="2">
    <location>
        <begin position="882"/>
        <end position="892"/>
    </location>
</feature>
<protein>
    <submittedName>
        <fullName evidence="3">Uncharacterized protein</fullName>
    </submittedName>
</protein>
<dbReference type="Gene3D" id="1.10.287.1490">
    <property type="match status" value="1"/>
</dbReference>
<gene>
    <name evidence="3" type="ORF">OFUS_LOCUS8088</name>
</gene>
<feature type="region of interest" description="Disordered" evidence="2">
    <location>
        <begin position="2083"/>
        <end position="2121"/>
    </location>
</feature>
<feature type="coiled-coil region" evidence="1">
    <location>
        <begin position="1091"/>
        <end position="1218"/>
    </location>
</feature>
<feature type="compositionally biased region" description="Basic and acidic residues" evidence="2">
    <location>
        <begin position="2105"/>
        <end position="2115"/>
    </location>
</feature>
<proteinExistence type="predicted"/>
<feature type="coiled-coil region" evidence="1">
    <location>
        <begin position="1854"/>
        <end position="1927"/>
    </location>
</feature>
<feature type="region of interest" description="Disordered" evidence="2">
    <location>
        <begin position="870"/>
        <end position="892"/>
    </location>
</feature>
<feature type="compositionally biased region" description="Basic and acidic residues" evidence="2">
    <location>
        <begin position="647"/>
        <end position="660"/>
    </location>
</feature>
<feature type="coiled-coil region" evidence="1">
    <location>
        <begin position="259"/>
        <end position="408"/>
    </location>
</feature>
<name>A0A8J1Y1Q9_OWEFU</name>
<comment type="caution">
    <text evidence="3">The sequence shown here is derived from an EMBL/GenBank/DDBJ whole genome shotgun (WGS) entry which is preliminary data.</text>
</comment>
<dbReference type="PANTHER" id="PTHR45615">
    <property type="entry name" value="MYOSIN HEAVY CHAIN, NON-MUSCLE"/>
    <property type="match status" value="1"/>
</dbReference>
<feature type="coiled-coil region" evidence="1">
    <location>
        <begin position="5"/>
        <end position="46"/>
    </location>
</feature>
<keyword evidence="1" id="KW-0175">Coiled coil</keyword>